<name>A0A1Q2SMU0_9GAMM</name>
<evidence type="ECO:0000256" key="1">
    <source>
        <dbReference type="SAM" id="Phobius"/>
    </source>
</evidence>
<dbReference type="Proteomes" id="UP000243679">
    <property type="component" value="Chromosome"/>
</dbReference>
<evidence type="ECO:0000313" key="2">
    <source>
        <dbReference type="EMBL" id="BAW80458.1"/>
    </source>
</evidence>
<evidence type="ECO:0000313" key="3">
    <source>
        <dbReference type="Proteomes" id="UP000243679"/>
    </source>
</evidence>
<feature type="transmembrane region" description="Helical" evidence="1">
    <location>
        <begin position="20"/>
        <end position="41"/>
    </location>
</feature>
<sequence>MVWIVRNYKSIYQSIAIRMASIIVLFLVSSCLLLDPILIHQNQRYIPYNYQTLISYLIFIPIVTVYIVRYLLPYIPSSFISFLDPVLDPIFASVFNIYLHIVRWLIKTLNMFVDPSHVLAMDVSVFANNTVRKERIIFATIFIFYVTLVVSGFMAGLSQRKKRRLMWEREG</sequence>
<proteinExistence type="predicted"/>
<feature type="transmembrane region" description="Helical" evidence="1">
    <location>
        <begin position="86"/>
        <end position="106"/>
    </location>
</feature>
<dbReference type="KEGG" id="ntt:TAO_1088"/>
<dbReference type="AlphaFoldDB" id="A0A1Q2SMU0"/>
<feature type="transmembrane region" description="Helical" evidence="1">
    <location>
        <begin position="53"/>
        <end position="74"/>
    </location>
</feature>
<keyword evidence="1" id="KW-1133">Transmembrane helix</keyword>
<keyword evidence="1" id="KW-0812">Transmembrane</keyword>
<accession>A0A1Q2SMU0</accession>
<dbReference type="EMBL" id="AP014836">
    <property type="protein sequence ID" value="BAW80458.1"/>
    <property type="molecule type" value="Genomic_DNA"/>
</dbReference>
<gene>
    <name evidence="2" type="ORF">TAO_1088</name>
</gene>
<feature type="transmembrane region" description="Helical" evidence="1">
    <location>
        <begin position="136"/>
        <end position="157"/>
    </location>
</feature>
<reference evidence="2 3" key="1">
    <citation type="journal article" date="2017" name="ISME J.">
        <title>An acid-tolerant ammonia-oxidizing ?-proteobacterium from soil.</title>
        <authorList>
            <person name="Hayatsu M."/>
            <person name="Tago K."/>
            <person name="Uchiyama I."/>
            <person name="Toyoda A."/>
            <person name="Wang Y."/>
            <person name="Shimomura Y."/>
            <person name="Okubo T."/>
            <person name="Kurisu F."/>
            <person name="Hirono Y."/>
            <person name="Nonaka K."/>
            <person name="Akiyama H."/>
            <person name="Itoh T."/>
            <person name="Takami H."/>
        </authorList>
    </citation>
    <scope>NUCLEOTIDE SEQUENCE [LARGE SCALE GENOMIC DNA]</scope>
    <source>
        <strain evidence="2 3">TAO100</strain>
    </source>
</reference>
<protein>
    <submittedName>
        <fullName evidence="2">Uncharacterized protein</fullName>
    </submittedName>
</protein>
<keyword evidence="1" id="KW-0472">Membrane</keyword>
<organism evidence="2 3">
    <name type="scientific">Candidatus Nitrosoglobus terrae</name>
    <dbReference type="NCBI Taxonomy" id="1630141"/>
    <lineage>
        <taxon>Bacteria</taxon>
        <taxon>Pseudomonadati</taxon>
        <taxon>Pseudomonadota</taxon>
        <taxon>Gammaproteobacteria</taxon>
        <taxon>Chromatiales</taxon>
        <taxon>Chromatiaceae</taxon>
        <taxon>Candidatus Nitrosoglobus</taxon>
    </lineage>
</organism>
<dbReference type="PROSITE" id="PS51257">
    <property type="entry name" value="PROKAR_LIPOPROTEIN"/>
    <property type="match status" value="1"/>
</dbReference>
<keyword evidence="3" id="KW-1185">Reference proteome</keyword>